<dbReference type="HOGENOM" id="CLU_047547_1_2_9"/>
<dbReference type="PANTHER" id="PTHR34975:SF2">
    <property type="entry name" value="SPORE GERMINATION PROTEIN A2"/>
    <property type="match status" value="1"/>
</dbReference>
<dbReference type="InterPro" id="IPR004761">
    <property type="entry name" value="Spore_GerAB"/>
</dbReference>
<dbReference type="RefSeq" id="WP_015262689.1">
    <property type="nucleotide sequence ID" value="NC_019903.1"/>
</dbReference>
<evidence type="ECO:0000256" key="3">
    <source>
        <dbReference type="ARBA" id="ARBA00022448"/>
    </source>
</evidence>
<sequence length="366" mass="41413">MMKYRVSNRQVYSTFALTIALSFGIPNLILRELHQDFWQPLLIALAIEVCSGWLLYKMGLKYPGLTMFEYSEKILGKYLGKVCTFVISAFFIVVTMQLVQSTVEFYISIIMPDTPSYVFLFFILLVSTYAVCSGIEIIMSMSEIICLVVIASFLFIIVFNVKMFNIDNIEPMFQHSLLEIAKGVILPASWLGVCIVMGVLMAYHNKPKDMFKMKIGGVLTGSSVLIALIFAIIAVLGVEVGSRQVYSILILAQMVSVGDFIERMEAFQVVSWMAGSFFSISLFHYASSEGLRQLLSRKSRNGLSFVVAIFIFLVFIFFLPTIQNKTYFVSHLFLKFALWIELGVVVGLFGVFIVKERVKKALKKRN</sequence>
<keyword evidence="3" id="KW-0813">Transport</keyword>
<feature type="transmembrane region" description="Helical" evidence="8">
    <location>
        <begin position="12"/>
        <end position="31"/>
    </location>
</feature>
<comment type="similarity">
    <text evidence="2">Belongs to the amino acid-polyamine-organocation (APC) superfamily. Spore germination protein (SGP) (TC 2.A.3.9) family.</text>
</comment>
<accession>L0F9U0</accession>
<dbReference type="NCBIfam" id="TIGR00912">
    <property type="entry name" value="2A0309"/>
    <property type="match status" value="1"/>
</dbReference>
<feature type="transmembrane region" description="Helical" evidence="8">
    <location>
        <begin position="105"/>
        <end position="132"/>
    </location>
</feature>
<keyword evidence="7 8" id="KW-0472">Membrane</keyword>
<evidence type="ECO:0000256" key="1">
    <source>
        <dbReference type="ARBA" id="ARBA00004141"/>
    </source>
</evidence>
<feature type="transmembrane region" description="Helical" evidence="8">
    <location>
        <begin position="332"/>
        <end position="354"/>
    </location>
</feature>
<comment type="subcellular location">
    <subcellularLocation>
        <location evidence="1">Membrane</location>
        <topology evidence="1">Multi-pass membrane protein</topology>
    </subcellularLocation>
</comment>
<evidence type="ECO:0000256" key="2">
    <source>
        <dbReference type="ARBA" id="ARBA00007998"/>
    </source>
</evidence>
<name>L0F9U0_DESDL</name>
<evidence type="ECO:0000256" key="8">
    <source>
        <dbReference type="SAM" id="Phobius"/>
    </source>
</evidence>
<evidence type="ECO:0000256" key="7">
    <source>
        <dbReference type="ARBA" id="ARBA00023136"/>
    </source>
</evidence>
<dbReference type="STRING" id="871963.Desdi_2283"/>
<dbReference type="KEGG" id="ddl:Desdi_2283"/>
<feature type="transmembrane region" description="Helical" evidence="8">
    <location>
        <begin position="78"/>
        <end position="99"/>
    </location>
</feature>
<dbReference type="OrthoDB" id="1675410at2"/>
<organism evidence="9 10">
    <name type="scientific">Desulfitobacterium dichloroeliminans (strain LMG P-21439 / DCA1)</name>
    <dbReference type="NCBI Taxonomy" id="871963"/>
    <lineage>
        <taxon>Bacteria</taxon>
        <taxon>Bacillati</taxon>
        <taxon>Bacillota</taxon>
        <taxon>Clostridia</taxon>
        <taxon>Eubacteriales</taxon>
        <taxon>Desulfitobacteriaceae</taxon>
        <taxon>Desulfitobacterium</taxon>
    </lineage>
</organism>
<keyword evidence="4" id="KW-0309">Germination</keyword>
<gene>
    <name evidence="9" type="ordered locus">Desdi_2283</name>
</gene>
<dbReference type="eggNOG" id="COG0531">
    <property type="taxonomic scope" value="Bacteria"/>
</dbReference>
<dbReference type="GO" id="GO:0016020">
    <property type="term" value="C:membrane"/>
    <property type="evidence" value="ECO:0007669"/>
    <property type="project" value="UniProtKB-SubCell"/>
</dbReference>
<evidence type="ECO:0000256" key="4">
    <source>
        <dbReference type="ARBA" id="ARBA00022544"/>
    </source>
</evidence>
<keyword evidence="6 8" id="KW-1133">Transmembrane helix</keyword>
<feature type="transmembrane region" description="Helical" evidence="8">
    <location>
        <begin position="215"/>
        <end position="238"/>
    </location>
</feature>
<feature type="transmembrane region" description="Helical" evidence="8">
    <location>
        <begin position="302"/>
        <end position="320"/>
    </location>
</feature>
<dbReference type="Proteomes" id="UP000010797">
    <property type="component" value="Chromosome"/>
</dbReference>
<protein>
    <submittedName>
        <fullName evidence="9">Spore germination protein, amino acid permease</fullName>
    </submittedName>
</protein>
<feature type="transmembrane region" description="Helical" evidence="8">
    <location>
        <begin position="184"/>
        <end position="203"/>
    </location>
</feature>
<reference evidence="10" key="1">
    <citation type="submission" date="2012-02" db="EMBL/GenBank/DDBJ databases">
        <title>Complete sequence of Desulfitobacterium dichloroeliminans LMG P-21439.</title>
        <authorList>
            <person name="Lucas S."/>
            <person name="Han J."/>
            <person name="Lapidus A."/>
            <person name="Cheng J.-F."/>
            <person name="Goodwin L."/>
            <person name="Pitluck S."/>
            <person name="Peters L."/>
            <person name="Ovchinnikova G."/>
            <person name="Teshima H."/>
            <person name="Detter J.C."/>
            <person name="Han C."/>
            <person name="Tapia R."/>
            <person name="Land M."/>
            <person name="Hauser L."/>
            <person name="Kyrpides N."/>
            <person name="Ivanova N."/>
            <person name="Pagani I."/>
            <person name="Kruse T."/>
            <person name="de Vos W.M."/>
            <person name="Boon N."/>
            <person name="Smidt H."/>
            <person name="Woyke T."/>
        </authorList>
    </citation>
    <scope>NUCLEOTIDE SEQUENCE [LARGE SCALE GENOMIC DNA]</scope>
    <source>
        <strain evidence="10">LMG P-21439 / DCA1</strain>
    </source>
</reference>
<feature type="transmembrane region" description="Helical" evidence="8">
    <location>
        <begin position="144"/>
        <end position="164"/>
    </location>
</feature>
<keyword evidence="10" id="KW-1185">Reference proteome</keyword>
<dbReference type="Pfam" id="PF03845">
    <property type="entry name" value="Spore_permease"/>
    <property type="match status" value="1"/>
</dbReference>
<dbReference type="GO" id="GO:0009847">
    <property type="term" value="P:spore germination"/>
    <property type="evidence" value="ECO:0007669"/>
    <property type="project" value="InterPro"/>
</dbReference>
<evidence type="ECO:0000256" key="5">
    <source>
        <dbReference type="ARBA" id="ARBA00022692"/>
    </source>
</evidence>
<evidence type="ECO:0000313" key="10">
    <source>
        <dbReference type="Proteomes" id="UP000010797"/>
    </source>
</evidence>
<proteinExistence type="inferred from homology"/>
<dbReference type="PANTHER" id="PTHR34975">
    <property type="entry name" value="SPORE GERMINATION PROTEIN A2"/>
    <property type="match status" value="1"/>
</dbReference>
<evidence type="ECO:0000313" key="9">
    <source>
        <dbReference type="EMBL" id="AGA69713.1"/>
    </source>
</evidence>
<feature type="transmembrane region" description="Helical" evidence="8">
    <location>
        <begin position="37"/>
        <end position="57"/>
    </location>
</feature>
<dbReference type="EMBL" id="CP003344">
    <property type="protein sequence ID" value="AGA69713.1"/>
    <property type="molecule type" value="Genomic_DNA"/>
</dbReference>
<keyword evidence="5 8" id="KW-0812">Transmembrane</keyword>
<dbReference type="AlphaFoldDB" id="L0F9U0"/>
<evidence type="ECO:0000256" key="6">
    <source>
        <dbReference type="ARBA" id="ARBA00022989"/>
    </source>
</evidence>